<sequence length="481" mass="56272">MEQWWRERQPMLEARGYMLRSRYQPGWTPSWLSEGNGIYSSGFEDSIMKTFAVDNIDATRISDGAPVYIKALPPFSDGRDNLKELDIALFFSSEPRRSDSRNHCVPIIDWWQIPEERTSFIVMPLLRACDSQEFLTVGEVVDFLGQIFEGVAFMHEHRIAHRDCWAGNIMMDPRNMYPNSFHPIEMDMNKDFHGRAPHKSRTDCPPRYYLIDFGLSNRFDPVNGPWPPLSLKSRGGDKTAPELNHSRDTPYNPFPTDVYYIGNLIRTKFIQPYRSFDLMDALMSKMTTEDPLRRPIIHDAFSEFKMLSNSLSNMRLRARLVRRDEFLVAGIWRTGRHFFRRDVSNPGKFLFATLRERRGREYYEPSERASFGPDIAIMRFKSLWSAEIRRCSHCDRITEQFLDVPGLRGGLMQQNGVVFRPRSWKALHQEIRFAVSRYEQVVQHFLVQWEAVFRAKRPPTVSAIRLLYRCGTCFLGRKAVP</sequence>
<dbReference type="GO" id="GO:0005524">
    <property type="term" value="F:ATP binding"/>
    <property type="evidence" value="ECO:0007669"/>
    <property type="project" value="InterPro"/>
</dbReference>
<organism evidence="3 4">
    <name type="scientific">Dentipellis fragilis</name>
    <dbReference type="NCBI Taxonomy" id="205917"/>
    <lineage>
        <taxon>Eukaryota</taxon>
        <taxon>Fungi</taxon>
        <taxon>Dikarya</taxon>
        <taxon>Basidiomycota</taxon>
        <taxon>Agaricomycotina</taxon>
        <taxon>Agaricomycetes</taxon>
        <taxon>Russulales</taxon>
        <taxon>Hericiaceae</taxon>
        <taxon>Dentipellis</taxon>
    </lineage>
</organism>
<dbReference type="InterPro" id="IPR011009">
    <property type="entry name" value="Kinase-like_dom_sf"/>
</dbReference>
<dbReference type="SMART" id="SM00220">
    <property type="entry name" value="S_TKc"/>
    <property type="match status" value="1"/>
</dbReference>
<dbReference type="InterPro" id="IPR000719">
    <property type="entry name" value="Prot_kinase_dom"/>
</dbReference>
<dbReference type="OrthoDB" id="5987198at2759"/>
<keyword evidence="4" id="KW-1185">Reference proteome</keyword>
<evidence type="ECO:0000313" key="4">
    <source>
        <dbReference type="Proteomes" id="UP000298327"/>
    </source>
</evidence>
<dbReference type="Gene3D" id="1.10.510.10">
    <property type="entry name" value="Transferase(Phosphotransferase) domain 1"/>
    <property type="match status" value="1"/>
</dbReference>
<name>A0A4Y9Z7B4_9AGAM</name>
<dbReference type="PROSITE" id="PS50011">
    <property type="entry name" value="PROTEIN_KINASE_DOM"/>
    <property type="match status" value="1"/>
</dbReference>
<dbReference type="SUPFAM" id="SSF56112">
    <property type="entry name" value="Protein kinase-like (PK-like)"/>
    <property type="match status" value="1"/>
</dbReference>
<gene>
    <name evidence="3" type="ORF">EVG20_g2244</name>
</gene>
<dbReference type="Proteomes" id="UP000298327">
    <property type="component" value="Unassembled WGS sequence"/>
</dbReference>
<evidence type="ECO:0000259" key="2">
    <source>
        <dbReference type="PROSITE" id="PS50011"/>
    </source>
</evidence>
<dbReference type="EMBL" id="SEOQ01000084">
    <property type="protein sequence ID" value="TFY70756.1"/>
    <property type="molecule type" value="Genomic_DNA"/>
</dbReference>
<dbReference type="AlphaFoldDB" id="A0A4Y9Z7B4"/>
<feature type="compositionally biased region" description="Basic and acidic residues" evidence="1">
    <location>
        <begin position="234"/>
        <end position="248"/>
    </location>
</feature>
<protein>
    <recommendedName>
        <fullName evidence="2">Protein kinase domain-containing protein</fullName>
    </recommendedName>
</protein>
<proteinExistence type="predicted"/>
<comment type="caution">
    <text evidence="3">The sequence shown here is derived from an EMBL/GenBank/DDBJ whole genome shotgun (WGS) entry which is preliminary data.</text>
</comment>
<reference evidence="3 4" key="1">
    <citation type="submission" date="2019-02" db="EMBL/GenBank/DDBJ databases">
        <title>Genome sequencing of the rare red list fungi Dentipellis fragilis.</title>
        <authorList>
            <person name="Buettner E."/>
            <person name="Kellner H."/>
        </authorList>
    </citation>
    <scope>NUCLEOTIDE SEQUENCE [LARGE SCALE GENOMIC DNA]</scope>
    <source>
        <strain evidence="3 4">DSM 105465</strain>
    </source>
</reference>
<feature type="domain" description="Protein kinase" evidence="2">
    <location>
        <begin position="28"/>
        <end position="327"/>
    </location>
</feature>
<evidence type="ECO:0000256" key="1">
    <source>
        <dbReference type="SAM" id="MobiDB-lite"/>
    </source>
</evidence>
<evidence type="ECO:0000313" key="3">
    <source>
        <dbReference type="EMBL" id="TFY70756.1"/>
    </source>
</evidence>
<accession>A0A4Y9Z7B4</accession>
<dbReference type="GO" id="GO:0004672">
    <property type="term" value="F:protein kinase activity"/>
    <property type="evidence" value="ECO:0007669"/>
    <property type="project" value="InterPro"/>
</dbReference>
<feature type="region of interest" description="Disordered" evidence="1">
    <location>
        <begin position="230"/>
        <end position="249"/>
    </location>
</feature>